<evidence type="ECO:0000256" key="3">
    <source>
        <dbReference type="ARBA" id="ARBA00022605"/>
    </source>
</evidence>
<keyword evidence="6 10" id="KW-0368">Histidine biosynthesis</keyword>
<dbReference type="Pfam" id="PF00117">
    <property type="entry name" value="GATase"/>
    <property type="match status" value="1"/>
</dbReference>
<comment type="subcellular location">
    <subcellularLocation>
        <location evidence="10">Cytoplasm</location>
    </subcellularLocation>
</comment>
<comment type="function">
    <text evidence="10">IGPS catalyzes the conversion of PRFAR and glutamine to IGP, AICAR and glutamate. The HisH subunit catalyzes the hydrolysis of glutamine to glutamate and ammonia as part of the synthesis of IGP and AICAR. The resulting ammonia molecule is channeled to the active site of HisF.</text>
</comment>
<dbReference type="SUPFAM" id="SSF52317">
    <property type="entry name" value="Class I glutamine amidotransferase-like"/>
    <property type="match status" value="1"/>
</dbReference>
<feature type="active site" evidence="10 11">
    <location>
        <position position="185"/>
    </location>
</feature>
<keyword evidence="4 10" id="KW-0378">Hydrolase</keyword>
<evidence type="ECO:0000256" key="9">
    <source>
        <dbReference type="ARBA" id="ARBA00049534"/>
    </source>
</evidence>
<comment type="caution">
    <text evidence="13">The sequence shown here is derived from an EMBL/GenBank/DDBJ whole genome shotgun (WGS) entry which is preliminary data.</text>
</comment>
<evidence type="ECO:0000256" key="1">
    <source>
        <dbReference type="ARBA" id="ARBA00005091"/>
    </source>
</evidence>
<dbReference type="GO" id="GO:0005737">
    <property type="term" value="C:cytoplasm"/>
    <property type="evidence" value="ECO:0007669"/>
    <property type="project" value="UniProtKB-SubCell"/>
</dbReference>
<dbReference type="GO" id="GO:0016829">
    <property type="term" value="F:lyase activity"/>
    <property type="evidence" value="ECO:0007669"/>
    <property type="project" value="UniProtKB-KW"/>
</dbReference>
<dbReference type="EC" id="3.5.1.2" evidence="10"/>
<feature type="domain" description="Glutamine amidotransferase" evidence="12">
    <location>
        <begin position="4"/>
        <end position="199"/>
    </location>
</feature>
<keyword evidence="5 10" id="KW-0315">Glutamine amidotransferase</keyword>
<evidence type="ECO:0000256" key="2">
    <source>
        <dbReference type="ARBA" id="ARBA00011152"/>
    </source>
</evidence>
<keyword evidence="13" id="KW-0328">Glycosyltransferase</keyword>
<keyword evidence="13" id="KW-0808">Transferase</keyword>
<accession>A0A2H5Y4L8</accession>
<dbReference type="PROSITE" id="PS51273">
    <property type="entry name" value="GATASE_TYPE_1"/>
    <property type="match status" value="1"/>
</dbReference>
<dbReference type="EMBL" id="BEHY01000009">
    <property type="protein sequence ID" value="GBD08393.1"/>
    <property type="molecule type" value="Genomic_DNA"/>
</dbReference>
<dbReference type="CDD" id="cd01748">
    <property type="entry name" value="GATase1_IGP_Synthase"/>
    <property type="match status" value="1"/>
</dbReference>
<organism evidence="13 14">
    <name type="scientific">Candidatus Thermoflexus japonica</name>
    <dbReference type="NCBI Taxonomy" id="2035417"/>
    <lineage>
        <taxon>Bacteria</taxon>
        <taxon>Bacillati</taxon>
        <taxon>Chloroflexota</taxon>
        <taxon>Thermoflexia</taxon>
        <taxon>Thermoflexales</taxon>
        <taxon>Thermoflexaceae</taxon>
        <taxon>Thermoflexus</taxon>
    </lineage>
</organism>
<keyword evidence="7 10" id="KW-0456">Lyase</keyword>
<protein>
    <recommendedName>
        <fullName evidence="10">Imidazole glycerol phosphate synthase subunit HisH</fullName>
        <ecNumber evidence="10">4.3.2.10</ecNumber>
    </recommendedName>
    <alternativeName>
        <fullName evidence="10">IGP synthase glutaminase subunit</fullName>
        <ecNumber evidence="10">3.5.1.2</ecNumber>
    </alternativeName>
    <alternativeName>
        <fullName evidence="10">IGP synthase subunit HisH</fullName>
    </alternativeName>
    <alternativeName>
        <fullName evidence="10">ImGP synthase subunit HisH</fullName>
        <shortName evidence="10">IGPS subunit HisH</shortName>
    </alternativeName>
</protein>
<dbReference type="GO" id="GO:0000107">
    <property type="term" value="F:imidazoleglycerol-phosphate synthase activity"/>
    <property type="evidence" value="ECO:0007669"/>
    <property type="project" value="UniProtKB-UniRule"/>
</dbReference>
<comment type="subunit">
    <text evidence="2 10">Heterodimer of HisH and HisF.</text>
</comment>
<dbReference type="Gene3D" id="3.40.50.880">
    <property type="match status" value="1"/>
</dbReference>
<dbReference type="PIRSF" id="PIRSF000495">
    <property type="entry name" value="Amidotransf_hisH"/>
    <property type="match status" value="1"/>
</dbReference>
<dbReference type="HAMAP" id="MF_00278">
    <property type="entry name" value="HisH"/>
    <property type="match status" value="1"/>
</dbReference>
<comment type="catalytic activity">
    <reaction evidence="9 10">
        <text>L-glutamine + H2O = L-glutamate + NH4(+)</text>
        <dbReference type="Rhea" id="RHEA:15889"/>
        <dbReference type="ChEBI" id="CHEBI:15377"/>
        <dbReference type="ChEBI" id="CHEBI:28938"/>
        <dbReference type="ChEBI" id="CHEBI:29985"/>
        <dbReference type="ChEBI" id="CHEBI:58359"/>
        <dbReference type="EC" id="3.5.1.2"/>
    </reaction>
</comment>
<dbReference type="AlphaFoldDB" id="A0A2H5Y4L8"/>
<dbReference type="GO" id="GO:0004359">
    <property type="term" value="F:glutaminase activity"/>
    <property type="evidence" value="ECO:0007669"/>
    <property type="project" value="UniProtKB-EC"/>
</dbReference>
<reference evidence="14" key="1">
    <citation type="submission" date="2017-09" db="EMBL/GenBank/DDBJ databases">
        <title>Metaegenomics of thermophilic ammonia-oxidizing enrichment culture.</title>
        <authorList>
            <person name="Kato S."/>
            <person name="Suzuki K."/>
        </authorList>
    </citation>
    <scope>NUCLEOTIDE SEQUENCE [LARGE SCALE GENOMIC DNA]</scope>
</reference>
<dbReference type="UniPathway" id="UPA00031">
    <property type="reaction ID" value="UER00010"/>
</dbReference>
<dbReference type="InterPro" id="IPR017926">
    <property type="entry name" value="GATASE"/>
</dbReference>
<sequence length="202" mass="22122">MRVLVVDYGIGNLGNVVRAFRRLGAEVRLQERPEGLDWADRIVLPGVGAFGDGMAGLTARGWIEPLRQAVAAGIPLLGICLGMQLLFEESEEMGHHRGLGLLRGRVRRFPPEAGKVPQIGWNRLEPAGAHPLLAGVPSGAYVYFVHGYYCEPEDPADVIATTFYGIRYASMVARGPVMGVQFHPEKSHRVGERILRNFLGLP</sequence>
<comment type="pathway">
    <text evidence="1 10">Amino-acid biosynthesis; L-histidine biosynthesis; L-histidine from 5-phospho-alpha-D-ribose 1-diphosphate: step 5/9.</text>
</comment>
<keyword evidence="10" id="KW-0963">Cytoplasm</keyword>
<evidence type="ECO:0000256" key="4">
    <source>
        <dbReference type="ARBA" id="ARBA00022801"/>
    </source>
</evidence>
<name>A0A2H5Y4L8_9CHLR</name>
<keyword evidence="3 10" id="KW-0028">Amino-acid biosynthesis</keyword>
<evidence type="ECO:0000256" key="10">
    <source>
        <dbReference type="HAMAP-Rule" id="MF_00278"/>
    </source>
</evidence>
<dbReference type="InterPro" id="IPR010139">
    <property type="entry name" value="Imidazole-glycPsynth_HisH"/>
</dbReference>
<dbReference type="Proteomes" id="UP000236642">
    <property type="component" value="Unassembled WGS sequence"/>
</dbReference>
<evidence type="ECO:0000313" key="14">
    <source>
        <dbReference type="Proteomes" id="UP000236642"/>
    </source>
</evidence>
<comment type="catalytic activity">
    <reaction evidence="8 10">
        <text>5-[(5-phospho-1-deoxy-D-ribulos-1-ylimino)methylamino]-1-(5-phospho-beta-D-ribosyl)imidazole-4-carboxamide + L-glutamine = D-erythro-1-(imidazol-4-yl)glycerol 3-phosphate + 5-amino-1-(5-phospho-beta-D-ribosyl)imidazole-4-carboxamide + L-glutamate + H(+)</text>
        <dbReference type="Rhea" id="RHEA:24793"/>
        <dbReference type="ChEBI" id="CHEBI:15378"/>
        <dbReference type="ChEBI" id="CHEBI:29985"/>
        <dbReference type="ChEBI" id="CHEBI:58278"/>
        <dbReference type="ChEBI" id="CHEBI:58359"/>
        <dbReference type="ChEBI" id="CHEBI:58475"/>
        <dbReference type="ChEBI" id="CHEBI:58525"/>
        <dbReference type="EC" id="4.3.2.10"/>
    </reaction>
</comment>
<dbReference type="PANTHER" id="PTHR42701:SF1">
    <property type="entry name" value="IMIDAZOLE GLYCEROL PHOSPHATE SYNTHASE SUBUNIT HISH"/>
    <property type="match status" value="1"/>
</dbReference>
<gene>
    <name evidence="10 13" type="primary">hisH</name>
    <name evidence="13" type="ORF">HRbin22_00633</name>
</gene>
<evidence type="ECO:0000256" key="6">
    <source>
        <dbReference type="ARBA" id="ARBA00023102"/>
    </source>
</evidence>
<feature type="active site" description="Nucleophile" evidence="10 11">
    <location>
        <position position="80"/>
    </location>
</feature>
<dbReference type="InterPro" id="IPR029062">
    <property type="entry name" value="Class_I_gatase-like"/>
</dbReference>
<evidence type="ECO:0000256" key="5">
    <source>
        <dbReference type="ARBA" id="ARBA00022962"/>
    </source>
</evidence>
<proteinExistence type="inferred from homology"/>
<evidence type="ECO:0000256" key="11">
    <source>
        <dbReference type="PIRSR" id="PIRSR000495-1"/>
    </source>
</evidence>
<dbReference type="NCBIfam" id="TIGR01855">
    <property type="entry name" value="IMP_synth_hisH"/>
    <property type="match status" value="1"/>
</dbReference>
<evidence type="ECO:0000256" key="8">
    <source>
        <dbReference type="ARBA" id="ARBA00047838"/>
    </source>
</evidence>
<evidence type="ECO:0000313" key="13">
    <source>
        <dbReference type="EMBL" id="GBD08393.1"/>
    </source>
</evidence>
<evidence type="ECO:0000256" key="7">
    <source>
        <dbReference type="ARBA" id="ARBA00023239"/>
    </source>
</evidence>
<dbReference type="EC" id="4.3.2.10" evidence="10"/>
<evidence type="ECO:0000259" key="12">
    <source>
        <dbReference type="Pfam" id="PF00117"/>
    </source>
</evidence>
<feature type="active site" evidence="10 11">
    <location>
        <position position="183"/>
    </location>
</feature>
<dbReference type="PANTHER" id="PTHR42701">
    <property type="entry name" value="IMIDAZOLE GLYCEROL PHOSPHATE SYNTHASE SUBUNIT HISH"/>
    <property type="match status" value="1"/>
</dbReference>
<dbReference type="GO" id="GO:0000105">
    <property type="term" value="P:L-histidine biosynthetic process"/>
    <property type="evidence" value="ECO:0007669"/>
    <property type="project" value="UniProtKB-UniRule"/>
</dbReference>